<evidence type="ECO:0000313" key="15">
    <source>
        <dbReference type="EMBL" id="PKU28629.1"/>
    </source>
</evidence>
<dbReference type="InterPro" id="IPR000333">
    <property type="entry name" value="TGFB_receptor"/>
</dbReference>
<dbReference type="GO" id="GO:0071363">
    <property type="term" value="P:cellular response to growth factor stimulus"/>
    <property type="evidence" value="ECO:0007669"/>
    <property type="project" value="TreeGrafter"/>
</dbReference>
<evidence type="ECO:0000256" key="11">
    <source>
        <dbReference type="ARBA" id="ARBA00023157"/>
    </source>
</evidence>
<keyword evidence="8" id="KW-0067">ATP-binding</keyword>
<evidence type="ECO:0000256" key="4">
    <source>
        <dbReference type="ARBA" id="ARBA00022679"/>
    </source>
</evidence>
<evidence type="ECO:0000256" key="2">
    <source>
        <dbReference type="ARBA" id="ARBA00022475"/>
    </source>
</evidence>
<accession>A0A2I0T4B0</accession>
<dbReference type="GO" id="GO:0048179">
    <property type="term" value="C:activin receptor complex"/>
    <property type="evidence" value="ECO:0007669"/>
    <property type="project" value="TreeGrafter"/>
</dbReference>
<evidence type="ECO:0000256" key="12">
    <source>
        <dbReference type="ARBA" id="ARBA00023170"/>
    </source>
</evidence>
<keyword evidence="13" id="KW-0325">Glycoprotein</keyword>
<name>A0A2I0T4B0_LIMLA</name>
<evidence type="ECO:0000256" key="8">
    <source>
        <dbReference type="ARBA" id="ARBA00022840"/>
    </source>
</evidence>
<dbReference type="PANTHER" id="PTHR23255:SF64">
    <property type="entry name" value="ACTIVIN RECEPTOR TYPE-2A"/>
    <property type="match status" value="1"/>
</dbReference>
<comment type="subcellular location">
    <subcellularLocation>
        <location evidence="1">Cell membrane</location>
        <topology evidence="1">Single-pass type I membrane protein</topology>
    </subcellularLocation>
</comment>
<evidence type="ECO:0000313" key="16">
    <source>
        <dbReference type="Proteomes" id="UP000233556"/>
    </source>
</evidence>
<keyword evidence="7" id="KW-0418">Kinase</keyword>
<dbReference type="GO" id="GO:0005524">
    <property type="term" value="F:ATP binding"/>
    <property type="evidence" value="ECO:0007669"/>
    <property type="project" value="UniProtKB-KW"/>
</dbReference>
<evidence type="ECO:0000256" key="6">
    <source>
        <dbReference type="ARBA" id="ARBA00022741"/>
    </source>
</evidence>
<keyword evidence="16" id="KW-1185">Reference proteome</keyword>
<dbReference type="InterPro" id="IPR045860">
    <property type="entry name" value="Snake_toxin-like_sf"/>
</dbReference>
<evidence type="ECO:0000256" key="5">
    <source>
        <dbReference type="ARBA" id="ARBA00022692"/>
    </source>
</evidence>
<dbReference type="PANTHER" id="PTHR23255">
    <property type="entry name" value="TRANSFORMING GROWTH FACTOR-BETA RECEPTOR TYPE I AND II"/>
    <property type="match status" value="1"/>
</dbReference>
<protein>
    <submittedName>
        <fullName evidence="15">Uncharacterized protein</fullName>
    </submittedName>
</protein>
<dbReference type="Gene3D" id="2.10.60.10">
    <property type="entry name" value="CD59"/>
    <property type="match status" value="1"/>
</dbReference>
<evidence type="ECO:0000256" key="3">
    <source>
        <dbReference type="ARBA" id="ARBA00022527"/>
    </source>
</evidence>
<keyword evidence="12" id="KW-0675">Receptor</keyword>
<gene>
    <name evidence="15" type="ORF">llap_21067</name>
</gene>
<reference evidence="16" key="2">
    <citation type="submission" date="2017-12" db="EMBL/GenBank/DDBJ databases">
        <title>Genome sequence of the Bar-tailed Godwit (Limosa lapponica baueri).</title>
        <authorList>
            <person name="Lima N.C.B."/>
            <person name="Parody-Merino A.M."/>
            <person name="Battley P.F."/>
            <person name="Fidler A.E."/>
            <person name="Prosdocimi F."/>
        </authorList>
    </citation>
    <scope>NUCLEOTIDE SEQUENCE [LARGE SCALE GENOMIC DNA]</scope>
</reference>
<keyword evidence="4" id="KW-0808">Transferase</keyword>
<dbReference type="OrthoDB" id="547665at2759"/>
<dbReference type="AlphaFoldDB" id="A0A2I0T4B0"/>
<dbReference type="GO" id="GO:0017002">
    <property type="term" value="F:activin receptor activity"/>
    <property type="evidence" value="ECO:0007669"/>
    <property type="project" value="TreeGrafter"/>
</dbReference>
<evidence type="ECO:0000256" key="14">
    <source>
        <dbReference type="SAM" id="Phobius"/>
    </source>
</evidence>
<sequence length="133" mass="15561">MHVLNDCIEKKDSPEVFFCCCEGNMCNERFFYFPEMEVTQPTSNPVTPKPPLFNTLLYSLVPIMGIAVIVLFSFWMYRHHKLAYPPVLVPTQALRFDVESQEKLLLPEKLNEIIMEIERINILPYGAEQYFPL</sequence>
<keyword evidence="11" id="KW-1015">Disulfide bond</keyword>
<organism evidence="15 16">
    <name type="scientific">Limosa lapponica baueri</name>
    <dbReference type="NCBI Taxonomy" id="1758121"/>
    <lineage>
        <taxon>Eukaryota</taxon>
        <taxon>Metazoa</taxon>
        <taxon>Chordata</taxon>
        <taxon>Craniata</taxon>
        <taxon>Vertebrata</taxon>
        <taxon>Euteleostomi</taxon>
        <taxon>Archelosauria</taxon>
        <taxon>Archosauria</taxon>
        <taxon>Dinosauria</taxon>
        <taxon>Saurischia</taxon>
        <taxon>Theropoda</taxon>
        <taxon>Coelurosauria</taxon>
        <taxon>Aves</taxon>
        <taxon>Neognathae</taxon>
        <taxon>Neoaves</taxon>
        <taxon>Charadriiformes</taxon>
        <taxon>Scolopacidae</taxon>
        <taxon>Limosa</taxon>
    </lineage>
</organism>
<dbReference type="GO" id="GO:0030154">
    <property type="term" value="P:cell differentiation"/>
    <property type="evidence" value="ECO:0007669"/>
    <property type="project" value="UniProtKB-ARBA"/>
</dbReference>
<keyword evidence="3" id="KW-0723">Serine/threonine-protein kinase</keyword>
<evidence type="ECO:0000256" key="10">
    <source>
        <dbReference type="ARBA" id="ARBA00023136"/>
    </source>
</evidence>
<keyword evidence="2" id="KW-1003">Cell membrane</keyword>
<dbReference type="Proteomes" id="UP000233556">
    <property type="component" value="Unassembled WGS sequence"/>
</dbReference>
<keyword evidence="9 14" id="KW-1133">Transmembrane helix</keyword>
<reference evidence="16" key="1">
    <citation type="submission" date="2017-11" db="EMBL/GenBank/DDBJ databases">
        <authorList>
            <person name="Lima N.C."/>
            <person name="Parody-Merino A.M."/>
            <person name="Battley P.F."/>
            <person name="Fidler A.E."/>
            <person name="Prosdocimi F."/>
        </authorList>
    </citation>
    <scope>NUCLEOTIDE SEQUENCE [LARGE SCALE GENOMIC DNA]</scope>
</reference>
<evidence type="ECO:0000256" key="1">
    <source>
        <dbReference type="ARBA" id="ARBA00004251"/>
    </source>
</evidence>
<evidence type="ECO:0000256" key="13">
    <source>
        <dbReference type="ARBA" id="ARBA00023180"/>
    </source>
</evidence>
<dbReference type="GO" id="GO:0048185">
    <property type="term" value="F:activin binding"/>
    <property type="evidence" value="ECO:0007669"/>
    <property type="project" value="TreeGrafter"/>
</dbReference>
<proteinExistence type="predicted"/>
<evidence type="ECO:0000256" key="9">
    <source>
        <dbReference type="ARBA" id="ARBA00022989"/>
    </source>
</evidence>
<keyword evidence="10 14" id="KW-0472">Membrane</keyword>
<feature type="transmembrane region" description="Helical" evidence="14">
    <location>
        <begin position="56"/>
        <end position="77"/>
    </location>
</feature>
<keyword evidence="6" id="KW-0547">Nucleotide-binding</keyword>
<keyword evidence="5 14" id="KW-0812">Transmembrane</keyword>
<dbReference type="SUPFAM" id="SSF57302">
    <property type="entry name" value="Snake toxin-like"/>
    <property type="match status" value="1"/>
</dbReference>
<evidence type="ECO:0000256" key="7">
    <source>
        <dbReference type="ARBA" id="ARBA00022777"/>
    </source>
</evidence>
<dbReference type="EMBL" id="KZ519791">
    <property type="protein sequence ID" value="PKU28629.1"/>
    <property type="molecule type" value="Genomic_DNA"/>
</dbReference>